<keyword evidence="2" id="KW-0808">Transferase</keyword>
<reference evidence="2 3" key="1">
    <citation type="submission" date="2019-12" db="EMBL/GenBank/DDBJ databases">
        <title>Nesterenkonia muleiensis sp. nov., a novel actinobacterium isolated from sap of Populus euphratica.</title>
        <authorList>
            <person name="Wang R."/>
        </authorList>
    </citation>
    <scope>NUCLEOTIDE SEQUENCE [LARGE SCALE GENOMIC DNA]</scope>
    <source>
        <strain evidence="2 3">F10</strain>
    </source>
</reference>
<feature type="domain" description="N-acetyltransferase" evidence="1">
    <location>
        <begin position="14"/>
        <end position="161"/>
    </location>
</feature>
<gene>
    <name evidence="2" type="ORF">GNZ21_00690</name>
</gene>
<dbReference type="OrthoDB" id="4142102at2"/>
<dbReference type="Gene3D" id="3.40.630.30">
    <property type="match status" value="1"/>
</dbReference>
<evidence type="ECO:0000313" key="2">
    <source>
        <dbReference type="EMBL" id="MVT24892.1"/>
    </source>
</evidence>
<name>A0A7K1UEP2_9MICC</name>
<dbReference type="EMBL" id="WRPM01000005">
    <property type="protein sequence ID" value="MVT24892.1"/>
    <property type="molecule type" value="Genomic_DNA"/>
</dbReference>
<dbReference type="GO" id="GO:0005829">
    <property type="term" value="C:cytosol"/>
    <property type="evidence" value="ECO:0007669"/>
    <property type="project" value="InterPro"/>
</dbReference>
<evidence type="ECO:0000313" key="3">
    <source>
        <dbReference type="Proteomes" id="UP000460157"/>
    </source>
</evidence>
<dbReference type="GO" id="GO:0016747">
    <property type="term" value="F:acyltransferase activity, transferring groups other than amino-acyl groups"/>
    <property type="evidence" value="ECO:0007669"/>
    <property type="project" value="InterPro"/>
</dbReference>
<dbReference type="InterPro" id="IPR016181">
    <property type="entry name" value="Acyl_CoA_acyltransferase"/>
</dbReference>
<protein>
    <submittedName>
        <fullName evidence="2">GNAT family N-acetyltransferase</fullName>
    </submittedName>
</protein>
<dbReference type="Proteomes" id="UP000460157">
    <property type="component" value="Unassembled WGS sequence"/>
</dbReference>
<accession>A0A7K1UEP2</accession>
<dbReference type="Pfam" id="PF02474">
    <property type="entry name" value="NodA"/>
    <property type="match status" value="1"/>
</dbReference>
<evidence type="ECO:0000259" key="1">
    <source>
        <dbReference type="PROSITE" id="PS51186"/>
    </source>
</evidence>
<dbReference type="AlphaFoldDB" id="A0A7K1UEP2"/>
<dbReference type="CDD" id="cd04301">
    <property type="entry name" value="NAT_SF"/>
    <property type="match status" value="1"/>
</dbReference>
<sequence length="188" mass="20884">MEGGRVKHRSIEVLAHQELTEADLGGLRQLFDSKYLKEFGEWDPQQPYGYASHDVHIMARIEGRVVGHVGWARREIAVGTETLAIAGVGGVLISGDARGMRLGEELMRCAEQSMRARGHLGFGYLGCREQVVPFYESCGWKRILAREKSIGRDGEPVVDDPGPPILILPIAPLELWPEGDIDLRGRAW</sequence>
<proteinExistence type="predicted"/>
<organism evidence="2 3">
    <name type="scientific">Nesterenkonia alkaliphila</name>
    <dbReference type="NCBI Taxonomy" id="1463631"/>
    <lineage>
        <taxon>Bacteria</taxon>
        <taxon>Bacillati</taxon>
        <taxon>Actinomycetota</taxon>
        <taxon>Actinomycetes</taxon>
        <taxon>Micrococcales</taxon>
        <taxon>Micrococcaceae</taxon>
        <taxon>Nesterenkonia</taxon>
    </lineage>
</organism>
<dbReference type="InterPro" id="IPR000182">
    <property type="entry name" value="GNAT_dom"/>
</dbReference>
<dbReference type="PROSITE" id="PS51186">
    <property type="entry name" value="GNAT"/>
    <property type="match status" value="1"/>
</dbReference>
<keyword evidence="3" id="KW-1185">Reference proteome</keyword>
<dbReference type="SUPFAM" id="SSF55729">
    <property type="entry name" value="Acyl-CoA N-acyltransferases (Nat)"/>
    <property type="match status" value="1"/>
</dbReference>
<comment type="caution">
    <text evidence="2">The sequence shown here is derived from an EMBL/GenBank/DDBJ whole genome shotgun (WGS) entry which is preliminary data.</text>
</comment>
<dbReference type="InterPro" id="IPR003484">
    <property type="entry name" value="NodA"/>
</dbReference>